<sequence>MNRGVKTRAIRLDLHKCLAAQRFMKEEVIRFFVKIVKVGTSR</sequence>
<dbReference type="Proteomes" id="UP000317093">
    <property type="component" value="Chromosome"/>
</dbReference>
<name>A0A518AZC4_9BACT</name>
<evidence type="ECO:0000313" key="1">
    <source>
        <dbReference type="EMBL" id="QDU60063.1"/>
    </source>
</evidence>
<keyword evidence="2" id="KW-1185">Reference proteome</keyword>
<dbReference type="KEGG" id="knv:Pan216_09000"/>
<organism evidence="1 2">
    <name type="scientific">Kolteria novifilia</name>
    <dbReference type="NCBI Taxonomy" id="2527975"/>
    <lineage>
        <taxon>Bacteria</taxon>
        <taxon>Pseudomonadati</taxon>
        <taxon>Planctomycetota</taxon>
        <taxon>Planctomycetia</taxon>
        <taxon>Kolteriales</taxon>
        <taxon>Kolteriaceae</taxon>
        <taxon>Kolteria</taxon>
    </lineage>
</organism>
<accession>A0A518AZC4</accession>
<protein>
    <submittedName>
        <fullName evidence="1">Uncharacterized protein</fullName>
    </submittedName>
</protein>
<proteinExistence type="predicted"/>
<gene>
    <name evidence="1" type="ORF">Pan216_09000</name>
</gene>
<reference evidence="1 2" key="1">
    <citation type="submission" date="2019-02" db="EMBL/GenBank/DDBJ databases">
        <title>Deep-cultivation of Planctomycetes and their phenomic and genomic characterization uncovers novel biology.</title>
        <authorList>
            <person name="Wiegand S."/>
            <person name="Jogler M."/>
            <person name="Boedeker C."/>
            <person name="Pinto D."/>
            <person name="Vollmers J."/>
            <person name="Rivas-Marin E."/>
            <person name="Kohn T."/>
            <person name="Peeters S.H."/>
            <person name="Heuer A."/>
            <person name="Rast P."/>
            <person name="Oberbeckmann S."/>
            <person name="Bunk B."/>
            <person name="Jeske O."/>
            <person name="Meyerdierks A."/>
            <person name="Storesund J.E."/>
            <person name="Kallscheuer N."/>
            <person name="Luecker S."/>
            <person name="Lage O.M."/>
            <person name="Pohl T."/>
            <person name="Merkel B.J."/>
            <person name="Hornburger P."/>
            <person name="Mueller R.-W."/>
            <person name="Bruemmer F."/>
            <person name="Labrenz M."/>
            <person name="Spormann A.M."/>
            <person name="Op den Camp H."/>
            <person name="Overmann J."/>
            <person name="Amann R."/>
            <person name="Jetten M.S.M."/>
            <person name="Mascher T."/>
            <person name="Medema M.H."/>
            <person name="Devos D.P."/>
            <person name="Kaster A.-K."/>
            <person name="Ovreas L."/>
            <person name="Rohde M."/>
            <person name="Galperin M.Y."/>
            <person name="Jogler C."/>
        </authorList>
    </citation>
    <scope>NUCLEOTIDE SEQUENCE [LARGE SCALE GENOMIC DNA]</scope>
    <source>
        <strain evidence="1 2">Pan216</strain>
    </source>
</reference>
<dbReference type="AlphaFoldDB" id="A0A518AZC4"/>
<evidence type="ECO:0000313" key="2">
    <source>
        <dbReference type="Proteomes" id="UP000317093"/>
    </source>
</evidence>
<dbReference type="EMBL" id="CP036279">
    <property type="protein sequence ID" value="QDU60063.1"/>
    <property type="molecule type" value="Genomic_DNA"/>
</dbReference>